<evidence type="ECO:0000256" key="1">
    <source>
        <dbReference type="SAM" id="SignalP"/>
    </source>
</evidence>
<name>A0A319EHI9_ASPSB</name>
<reference evidence="3 4" key="1">
    <citation type="submission" date="2018-02" db="EMBL/GenBank/DDBJ databases">
        <title>The genomes of Aspergillus section Nigri reveals drivers in fungal speciation.</title>
        <authorList>
            <consortium name="DOE Joint Genome Institute"/>
            <person name="Vesth T.C."/>
            <person name="Nybo J."/>
            <person name="Theobald S."/>
            <person name="Brandl J."/>
            <person name="Frisvad J.C."/>
            <person name="Nielsen K.F."/>
            <person name="Lyhne E.K."/>
            <person name="Kogle M.E."/>
            <person name="Kuo A."/>
            <person name="Riley R."/>
            <person name="Clum A."/>
            <person name="Nolan M."/>
            <person name="Lipzen A."/>
            <person name="Salamov A."/>
            <person name="Henrissat B."/>
            <person name="Wiebenga A."/>
            <person name="De vries R.P."/>
            <person name="Grigoriev I.V."/>
            <person name="Mortensen U.H."/>
            <person name="Andersen M.R."/>
            <person name="Baker S.E."/>
        </authorList>
    </citation>
    <scope>NUCLEOTIDE SEQUENCE [LARGE SCALE GENOMIC DNA]</scope>
    <source>
        <strain evidence="3 4">CBS 121057</strain>
    </source>
</reference>
<accession>A0A319EHI9</accession>
<dbReference type="EMBL" id="KZ826325">
    <property type="protein sequence ID" value="PYI09792.1"/>
    <property type="molecule type" value="Genomic_DNA"/>
</dbReference>
<dbReference type="AlphaFoldDB" id="A0A319EHI9"/>
<dbReference type="InterPro" id="IPR049625">
    <property type="entry name" value="Glyco_transf_61_cat"/>
</dbReference>
<dbReference type="OrthoDB" id="529273at2759"/>
<gene>
    <name evidence="3" type="ORF">BO78DRAFT_404683</name>
</gene>
<sequence length="444" mass="50303">MRRLLLTLALSASLLILILKARQDYSRQPVPSAVSGSPHLAGSSEKDPFHPLHLTECTDTTPRYYAPCLVRTLTHAVAGEELLYPGFSISPPIFAASRPHDGERWWNTTWLLWDRAYKLDTRLRYPEKHGQIYVFENVTLSSSTPFDKWSMESCMSNLAPTSFALPSSDTPTHESVLLANVPDSWSLQHFLDRAMRVVGQSRDYPAGYIATGREGDSSVKDLWSSLGYPADHVLHRDTSFVASQLIWSCRAPLVHPWLTQKSLSLLAPESLHPVPLSDRKVILYMTRSNGLTRNGGRQVINEDILLAGIQCVLDRRGKKEKLEIFNHNDFPDMGSLIRYLQQNVKAVVGPHGSALHNHFWTAPDTLVVEFQPTSRPDLTFYESAKMRNHPYVVLMEDPVDENHNMLVDVPAVVDIIEQRLERELEMDDRVKLAYDWEAEELGVN</sequence>
<evidence type="ECO:0000313" key="4">
    <source>
        <dbReference type="Proteomes" id="UP000248423"/>
    </source>
</evidence>
<dbReference type="Pfam" id="PF04577">
    <property type="entry name" value="Glyco_transf_61"/>
    <property type="match status" value="1"/>
</dbReference>
<evidence type="ECO:0000259" key="2">
    <source>
        <dbReference type="Pfam" id="PF04577"/>
    </source>
</evidence>
<feature type="domain" description="Glycosyltransferase 61 catalytic" evidence="2">
    <location>
        <begin position="190"/>
        <end position="368"/>
    </location>
</feature>
<keyword evidence="4" id="KW-1185">Reference proteome</keyword>
<feature type="chain" id="PRO_5016444358" description="Glycosyltransferase 61 catalytic domain-containing protein" evidence="1">
    <location>
        <begin position="22"/>
        <end position="444"/>
    </location>
</feature>
<dbReference type="Proteomes" id="UP000248423">
    <property type="component" value="Unassembled WGS sequence"/>
</dbReference>
<organism evidence="3 4">
    <name type="scientific">Aspergillus sclerotiicarbonarius (strain CBS 121057 / IBT 28362)</name>
    <dbReference type="NCBI Taxonomy" id="1448318"/>
    <lineage>
        <taxon>Eukaryota</taxon>
        <taxon>Fungi</taxon>
        <taxon>Dikarya</taxon>
        <taxon>Ascomycota</taxon>
        <taxon>Pezizomycotina</taxon>
        <taxon>Eurotiomycetes</taxon>
        <taxon>Eurotiomycetidae</taxon>
        <taxon>Eurotiales</taxon>
        <taxon>Aspergillaceae</taxon>
        <taxon>Aspergillus</taxon>
        <taxon>Aspergillus subgen. Circumdati</taxon>
    </lineage>
</organism>
<dbReference type="GO" id="GO:0016757">
    <property type="term" value="F:glycosyltransferase activity"/>
    <property type="evidence" value="ECO:0007669"/>
    <property type="project" value="InterPro"/>
</dbReference>
<dbReference type="VEuPathDB" id="FungiDB:BO78DRAFT_404683"/>
<protein>
    <recommendedName>
        <fullName evidence="2">Glycosyltransferase 61 catalytic domain-containing protein</fullName>
    </recommendedName>
</protein>
<evidence type="ECO:0000313" key="3">
    <source>
        <dbReference type="EMBL" id="PYI09792.1"/>
    </source>
</evidence>
<feature type="signal peptide" evidence="1">
    <location>
        <begin position="1"/>
        <end position="21"/>
    </location>
</feature>
<keyword evidence="1" id="KW-0732">Signal</keyword>
<proteinExistence type="predicted"/>